<organism evidence="6 7">
    <name type="scientific">Armadillidium nasatum</name>
    <dbReference type="NCBI Taxonomy" id="96803"/>
    <lineage>
        <taxon>Eukaryota</taxon>
        <taxon>Metazoa</taxon>
        <taxon>Ecdysozoa</taxon>
        <taxon>Arthropoda</taxon>
        <taxon>Crustacea</taxon>
        <taxon>Multicrustacea</taxon>
        <taxon>Malacostraca</taxon>
        <taxon>Eumalacostraca</taxon>
        <taxon>Peracarida</taxon>
        <taxon>Isopoda</taxon>
        <taxon>Oniscidea</taxon>
        <taxon>Crinocheta</taxon>
        <taxon>Armadillidiidae</taxon>
        <taxon>Armadillidium</taxon>
    </lineage>
</organism>
<proteinExistence type="predicted"/>
<dbReference type="PANTHER" id="PTHR14130">
    <property type="entry name" value="3BP-1 RELATED RHOGAP"/>
    <property type="match status" value="1"/>
</dbReference>
<dbReference type="Pfam" id="PF03114">
    <property type="entry name" value="BAR"/>
    <property type="match status" value="1"/>
</dbReference>
<dbReference type="Pfam" id="PF00620">
    <property type="entry name" value="RhoGAP"/>
    <property type="match status" value="1"/>
</dbReference>
<feature type="domain" description="Rho-GAP" evidence="4">
    <location>
        <begin position="256"/>
        <end position="457"/>
    </location>
</feature>
<dbReference type="InterPro" id="IPR047165">
    <property type="entry name" value="RHG17/44/SH3BP1-like"/>
</dbReference>
<evidence type="ECO:0000256" key="3">
    <source>
        <dbReference type="SAM" id="MobiDB-lite"/>
    </source>
</evidence>
<dbReference type="Gene3D" id="1.10.555.10">
    <property type="entry name" value="Rho GTPase activation protein"/>
    <property type="match status" value="1"/>
</dbReference>
<keyword evidence="7" id="KW-1185">Reference proteome</keyword>
<evidence type="ECO:0000313" key="7">
    <source>
        <dbReference type="Proteomes" id="UP000326759"/>
    </source>
</evidence>
<dbReference type="GO" id="GO:0007165">
    <property type="term" value="P:signal transduction"/>
    <property type="evidence" value="ECO:0007669"/>
    <property type="project" value="InterPro"/>
</dbReference>
<dbReference type="InterPro" id="IPR008936">
    <property type="entry name" value="Rho_GTPase_activation_prot"/>
</dbReference>
<evidence type="ECO:0000256" key="1">
    <source>
        <dbReference type="ARBA" id="ARBA00022468"/>
    </source>
</evidence>
<gene>
    <name evidence="6" type="primary">Arhgap17</name>
    <name evidence="6" type="ORF">Anas_00923</name>
</gene>
<feature type="compositionally biased region" description="Polar residues" evidence="3">
    <location>
        <begin position="515"/>
        <end position="525"/>
    </location>
</feature>
<evidence type="ECO:0000256" key="2">
    <source>
        <dbReference type="ARBA" id="ARBA00022553"/>
    </source>
</evidence>
<feature type="region of interest" description="Disordered" evidence="3">
    <location>
        <begin position="734"/>
        <end position="964"/>
    </location>
</feature>
<feature type="compositionally biased region" description="Polar residues" evidence="3">
    <location>
        <begin position="164"/>
        <end position="173"/>
    </location>
</feature>
<dbReference type="GO" id="GO:0032956">
    <property type="term" value="P:regulation of actin cytoskeleton organization"/>
    <property type="evidence" value="ECO:0007669"/>
    <property type="project" value="TreeGrafter"/>
</dbReference>
<feature type="compositionally biased region" description="Basic and acidic residues" evidence="3">
    <location>
        <begin position="827"/>
        <end position="847"/>
    </location>
</feature>
<dbReference type="GO" id="GO:0005737">
    <property type="term" value="C:cytoplasm"/>
    <property type="evidence" value="ECO:0007669"/>
    <property type="project" value="InterPro"/>
</dbReference>
<protein>
    <submittedName>
        <fullName evidence="6">Rho GTPase-activating protein 17</fullName>
    </submittedName>
</protein>
<dbReference type="OrthoDB" id="19923at2759"/>
<feature type="compositionally biased region" description="Low complexity" evidence="3">
    <location>
        <begin position="556"/>
        <end position="566"/>
    </location>
</feature>
<dbReference type="SUPFAM" id="SSF103657">
    <property type="entry name" value="BAR/IMD domain-like"/>
    <property type="match status" value="1"/>
</dbReference>
<dbReference type="Gene3D" id="1.20.1270.60">
    <property type="entry name" value="Arfaptin homology (AH) domain/BAR domain"/>
    <property type="match status" value="1"/>
</dbReference>
<dbReference type="GO" id="GO:0035020">
    <property type="term" value="P:regulation of Rac protein signal transduction"/>
    <property type="evidence" value="ECO:0007669"/>
    <property type="project" value="TreeGrafter"/>
</dbReference>
<dbReference type="EMBL" id="SEYY01024766">
    <property type="protein sequence ID" value="KAB7493924.1"/>
    <property type="molecule type" value="Genomic_DNA"/>
</dbReference>
<feature type="domain" description="BAR" evidence="5">
    <location>
        <begin position="15"/>
        <end position="250"/>
    </location>
</feature>
<dbReference type="Proteomes" id="UP000326759">
    <property type="component" value="Unassembled WGS sequence"/>
</dbReference>
<feature type="compositionally biased region" description="Basic and acidic residues" evidence="3">
    <location>
        <begin position="734"/>
        <end position="743"/>
    </location>
</feature>
<dbReference type="InterPro" id="IPR004148">
    <property type="entry name" value="BAR_dom"/>
</dbReference>
<keyword evidence="1" id="KW-0343">GTPase activation</keyword>
<feature type="compositionally biased region" description="Polar residues" evidence="3">
    <location>
        <begin position="477"/>
        <end position="494"/>
    </location>
</feature>
<dbReference type="AlphaFoldDB" id="A0A5N5SIJ9"/>
<sequence length="986" mass="109414">MNFGSKFNRVKLQADRLFLRGDKTDVVGDLRDAEEYAEELRLLCEAFSRSLEKKLNTHQVTEEKKHRKVPENQVAEILKEALKEVSQNHEEVTEKPLLKTTIEEIVAVEQLIGKEVLDYEDQVMDEILVPIHKLLKDDFPSISKQKKALKQAGQDVDAAKARVRNSQSSSIAQPNKVENYKEELEEAENKLEQMKDSYACDLFTVLGKQREITRLSNLYLEMKVDHLQRSLQKLNTVLPPIRKIFEESTCSPMYGVPLHEHLRITQQEIAVPIQVTVKRMVEFGLFEEGLLRMAGSSTKIKRMKGLFDAGLISFDSNLEDYNRDYDVHVVAGSFKSYLRELPEPLLTNTRHDELIEAVRKADHKEKLKSVWQVINTLPAQNYNNLRYVIKFLAKLASHSNENKMTPNNIAIVMAPNLIGSQKGEGDNEILSLGRNMSLGFDYRVLVEQLIEYSEYFFKGDIEFGVIPRRPEPPPSPKNTSSGFSLNTNGTQFVRSGSHRRTGSSDFSTVIGGGNQQQSSSVNLENESPKQPHRIKKKPAPLPPQGKVIPWADENVSHSSQSHSPESVRSKTPPSFNVQTSSSFMATSNPMPSPAPRLHHTNSLKRPTSEPPKPPGNGSAPVKPPRPNPPLHSTSIDNSNEAKDCARPPRPSPPNIKDKSETSLPPIGFESIEDRKLKDDDTSDIDAFHPGGPTVSAFGNPICKEEKAGGKQMPVIGFHVENISVKEKIRENELIQEQGAREPSSKVNINSASDIVEFRRGNNSDSGIPDSEFRKSLEGVLKNQPQSHSRHLVKPSSGSDITPAPGENVGEIKAPIQLPVFPIPAQRTTKELPIEKPEPAPRSDKPAVPEKPSAINRTSERASINLDRPFGSKISALTSSYTQGMSRSNEKLVDAGKSSSTDSLNSSGKSDLSALSHDTLEKPSKPPKPCTFNVIRANPVADSCEPEKESVIEKPQASGCEDPANKEANNLLLDIRKKSTSSDSTDL</sequence>
<reference evidence="6 7" key="1">
    <citation type="journal article" date="2019" name="PLoS Biol.">
        <title>Sex chromosomes control vertical transmission of feminizing Wolbachia symbionts in an isopod.</title>
        <authorList>
            <person name="Becking T."/>
            <person name="Chebbi M.A."/>
            <person name="Giraud I."/>
            <person name="Moumen B."/>
            <person name="Laverre T."/>
            <person name="Caubet Y."/>
            <person name="Peccoud J."/>
            <person name="Gilbert C."/>
            <person name="Cordaux R."/>
        </authorList>
    </citation>
    <scope>NUCLEOTIDE SEQUENCE [LARGE SCALE GENOMIC DNA]</scope>
    <source>
        <strain evidence="6">ANa2</strain>
        <tissue evidence="6">Whole body excluding digestive tract and cuticle</tissue>
    </source>
</reference>
<feature type="compositionally biased region" description="Polar residues" evidence="3">
    <location>
        <begin position="896"/>
        <end position="909"/>
    </location>
</feature>
<dbReference type="FunFam" id="1.10.555.10:FF:000001">
    <property type="entry name" value="Rho GTPase activating protein 44"/>
    <property type="match status" value="1"/>
</dbReference>
<dbReference type="GO" id="GO:0005096">
    <property type="term" value="F:GTPase activator activity"/>
    <property type="evidence" value="ECO:0007669"/>
    <property type="project" value="UniProtKB-KW"/>
</dbReference>
<feature type="compositionally biased region" description="Polar residues" evidence="3">
    <location>
        <begin position="571"/>
        <end position="589"/>
    </location>
</feature>
<accession>A0A5N5SIJ9</accession>
<feature type="region of interest" description="Disordered" evidence="3">
    <location>
        <begin position="467"/>
        <end position="701"/>
    </location>
</feature>
<dbReference type="SUPFAM" id="SSF48350">
    <property type="entry name" value="GTPase activation domain, GAP"/>
    <property type="match status" value="1"/>
</dbReference>
<dbReference type="PANTHER" id="PTHR14130:SF14">
    <property type="entry name" value="RHO GTPASE-ACTIVATING PROTEIN 92B"/>
    <property type="match status" value="1"/>
</dbReference>
<comment type="caution">
    <text evidence="6">The sequence shown here is derived from an EMBL/GenBank/DDBJ whole genome shotgun (WGS) entry which is preliminary data.</text>
</comment>
<evidence type="ECO:0000313" key="6">
    <source>
        <dbReference type="EMBL" id="KAB7493924.1"/>
    </source>
</evidence>
<keyword evidence="2" id="KW-0597">Phosphoprotein</keyword>
<feature type="compositionally biased region" description="Polar residues" evidence="3">
    <location>
        <begin position="874"/>
        <end position="886"/>
    </location>
</feature>
<feature type="region of interest" description="Disordered" evidence="3">
    <location>
        <begin position="160"/>
        <end position="179"/>
    </location>
</feature>
<evidence type="ECO:0000259" key="5">
    <source>
        <dbReference type="PROSITE" id="PS51021"/>
    </source>
</evidence>
<dbReference type="InterPro" id="IPR000198">
    <property type="entry name" value="RhoGAP_dom"/>
</dbReference>
<dbReference type="InterPro" id="IPR027267">
    <property type="entry name" value="AH/BAR_dom_sf"/>
</dbReference>
<name>A0A5N5SIJ9_9CRUS</name>
<evidence type="ECO:0000259" key="4">
    <source>
        <dbReference type="PROSITE" id="PS50238"/>
    </source>
</evidence>
<dbReference type="SMART" id="SM00324">
    <property type="entry name" value="RhoGAP"/>
    <property type="match status" value="1"/>
</dbReference>
<dbReference type="PROSITE" id="PS51021">
    <property type="entry name" value="BAR"/>
    <property type="match status" value="1"/>
</dbReference>
<dbReference type="PROSITE" id="PS50238">
    <property type="entry name" value="RHOGAP"/>
    <property type="match status" value="1"/>
</dbReference>